<keyword evidence="5 6" id="KW-0408">Iron</keyword>
<evidence type="ECO:0000256" key="4">
    <source>
        <dbReference type="ARBA" id="ARBA00023002"/>
    </source>
</evidence>
<organism evidence="9 10">
    <name type="scientific">Penicillium patulum</name>
    <name type="common">Penicillium griseofulvum</name>
    <dbReference type="NCBI Taxonomy" id="5078"/>
    <lineage>
        <taxon>Eukaryota</taxon>
        <taxon>Fungi</taxon>
        <taxon>Dikarya</taxon>
        <taxon>Ascomycota</taxon>
        <taxon>Pezizomycotina</taxon>
        <taxon>Eurotiomycetes</taxon>
        <taxon>Eurotiomycetidae</taxon>
        <taxon>Eurotiales</taxon>
        <taxon>Aspergillaceae</taxon>
        <taxon>Penicillium</taxon>
    </lineage>
</organism>
<keyword evidence="8" id="KW-0812">Transmembrane</keyword>
<dbReference type="PANTHER" id="PTHR24305">
    <property type="entry name" value="CYTOCHROME P450"/>
    <property type="match status" value="1"/>
</dbReference>
<dbReference type="InterPro" id="IPR050121">
    <property type="entry name" value="Cytochrome_P450_monoxygenase"/>
</dbReference>
<comment type="similarity">
    <text evidence="2 7">Belongs to the cytochrome P450 family.</text>
</comment>
<proteinExistence type="inferred from homology"/>
<dbReference type="RefSeq" id="XP_040648988.1">
    <property type="nucleotide sequence ID" value="XM_040794657.1"/>
</dbReference>
<dbReference type="PROSITE" id="PS00086">
    <property type="entry name" value="CYTOCHROME_P450"/>
    <property type="match status" value="1"/>
</dbReference>
<name>A0A135LNB8_PENPA</name>
<evidence type="ECO:0000256" key="3">
    <source>
        <dbReference type="ARBA" id="ARBA00022723"/>
    </source>
</evidence>
<dbReference type="PANTHER" id="PTHR24305:SF166">
    <property type="entry name" value="CYTOCHROME P450 12A4, MITOCHONDRIAL-RELATED"/>
    <property type="match status" value="1"/>
</dbReference>
<dbReference type="InterPro" id="IPR036396">
    <property type="entry name" value="Cyt_P450_sf"/>
</dbReference>
<dbReference type="GeneID" id="63709957"/>
<dbReference type="OMA" id="MSELACH"/>
<dbReference type="Proteomes" id="UP000070168">
    <property type="component" value="Unassembled WGS sequence"/>
</dbReference>
<dbReference type="GO" id="GO:0005506">
    <property type="term" value="F:iron ion binding"/>
    <property type="evidence" value="ECO:0007669"/>
    <property type="project" value="InterPro"/>
</dbReference>
<keyword evidence="8" id="KW-1133">Transmembrane helix</keyword>
<dbReference type="PRINTS" id="PR00385">
    <property type="entry name" value="P450"/>
</dbReference>
<evidence type="ECO:0000256" key="5">
    <source>
        <dbReference type="ARBA" id="ARBA00023004"/>
    </source>
</evidence>
<evidence type="ECO:0000256" key="6">
    <source>
        <dbReference type="PIRSR" id="PIRSR602401-1"/>
    </source>
</evidence>
<feature type="binding site" description="axial binding residue" evidence="6">
    <location>
        <position position="469"/>
    </location>
    <ligand>
        <name>heme</name>
        <dbReference type="ChEBI" id="CHEBI:30413"/>
    </ligand>
    <ligandPart>
        <name>Fe</name>
        <dbReference type="ChEBI" id="CHEBI:18248"/>
    </ligandPart>
</feature>
<keyword evidence="7" id="KW-0503">Monooxygenase</keyword>
<feature type="transmembrane region" description="Helical" evidence="8">
    <location>
        <begin position="38"/>
        <end position="60"/>
    </location>
</feature>
<evidence type="ECO:0000256" key="2">
    <source>
        <dbReference type="ARBA" id="ARBA00010617"/>
    </source>
</evidence>
<dbReference type="STRING" id="5078.A0A135LNB8"/>
<keyword evidence="8" id="KW-0472">Membrane</keyword>
<evidence type="ECO:0000313" key="10">
    <source>
        <dbReference type="Proteomes" id="UP000070168"/>
    </source>
</evidence>
<sequence>MRSLVDLSEQVPLLLATTKLRLSNLHLDDLYDFFNVQLFTTIALGFVAYRIGLVIYRLYFHPLAHFPGPKLAAATTLYRAYWQVWQDGEHVAQFTRLHDQYGPVVRVTPHTVHFRNPQAFEDIFKFNSKLTKAEDFYDHLGQGDALFGLIDEAAHKQRFKPAADLFSRKKAMEFESFIVKESERFSNLLMSRIARDPRPVNIARAYRAVALDVIQDFTFDFVPHHLRGLQDDSFHSIYTHTTWDVMDWTAYCFRNWPLALTFSNQLPQWLRRYMFPGEAANIESFDTIQQLVKDNKAVGPNWSRDSLLSRMADKTTIEQLTSECQGTMFGGVINMANMLPYGAFCVSQDPALQESLFRELEAIWPDPNTPAPSFDELSQLPILKGVIQESLRLMHGIIVGPPRLTPAQGAVIDGYPVPGNTIVGTSSLYVHTNPAVFPDPEKFNPSRWNNPTPEMERSVVPFSKGKRMCPGKQISIMELFIVQAYTFRKFHLVPYNTTFEDFKWKVYVSLHFKGRFFRAHMTPRPGVKMGAL</sequence>
<dbReference type="Gene3D" id="1.10.630.10">
    <property type="entry name" value="Cytochrome P450"/>
    <property type="match status" value="1"/>
</dbReference>
<dbReference type="OrthoDB" id="3945418at2759"/>
<evidence type="ECO:0000313" key="9">
    <source>
        <dbReference type="EMBL" id="KXG50452.1"/>
    </source>
</evidence>
<dbReference type="InterPro" id="IPR017972">
    <property type="entry name" value="Cyt_P450_CS"/>
</dbReference>
<dbReference type="InterPro" id="IPR001128">
    <property type="entry name" value="Cyt_P450"/>
</dbReference>
<gene>
    <name evidence="9" type="ORF">PGRI_069430</name>
</gene>
<keyword evidence="10" id="KW-1185">Reference proteome</keyword>
<reference evidence="9 10" key="1">
    <citation type="journal article" date="2016" name="BMC Genomics">
        <title>Genome sequencing and secondary metabolism of the postharvest pathogen Penicillium griseofulvum.</title>
        <authorList>
            <person name="Banani H."/>
            <person name="Marcet-Houben M."/>
            <person name="Ballester A.R."/>
            <person name="Abbruscato P."/>
            <person name="Gonzalez-Candelas L."/>
            <person name="Gabaldon T."/>
            <person name="Spadaro D."/>
        </authorList>
    </citation>
    <scope>NUCLEOTIDE SEQUENCE [LARGE SCALE GENOMIC DNA]</scope>
    <source>
        <strain evidence="9 10">PG3</strain>
    </source>
</reference>
<keyword evidence="3 6" id="KW-0479">Metal-binding</keyword>
<accession>A0A135LNB8</accession>
<protein>
    <submittedName>
        <fullName evidence="9">Cytochrome P450</fullName>
    </submittedName>
</protein>
<dbReference type="GO" id="GO:0004497">
    <property type="term" value="F:monooxygenase activity"/>
    <property type="evidence" value="ECO:0007669"/>
    <property type="project" value="UniProtKB-KW"/>
</dbReference>
<keyword evidence="6 7" id="KW-0349">Heme</keyword>
<dbReference type="GO" id="GO:0043386">
    <property type="term" value="P:mycotoxin biosynthetic process"/>
    <property type="evidence" value="ECO:0007669"/>
    <property type="project" value="UniProtKB-ARBA"/>
</dbReference>
<evidence type="ECO:0000256" key="7">
    <source>
        <dbReference type="RuleBase" id="RU000461"/>
    </source>
</evidence>
<evidence type="ECO:0000256" key="1">
    <source>
        <dbReference type="ARBA" id="ARBA00001971"/>
    </source>
</evidence>
<dbReference type="GO" id="GO:0016705">
    <property type="term" value="F:oxidoreductase activity, acting on paired donors, with incorporation or reduction of molecular oxygen"/>
    <property type="evidence" value="ECO:0007669"/>
    <property type="project" value="InterPro"/>
</dbReference>
<dbReference type="AlphaFoldDB" id="A0A135LNB8"/>
<comment type="cofactor">
    <cofactor evidence="1 6">
        <name>heme</name>
        <dbReference type="ChEBI" id="CHEBI:30413"/>
    </cofactor>
</comment>
<dbReference type="Pfam" id="PF00067">
    <property type="entry name" value="p450"/>
    <property type="match status" value="1"/>
</dbReference>
<dbReference type="GO" id="GO:0020037">
    <property type="term" value="F:heme binding"/>
    <property type="evidence" value="ECO:0007669"/>
    <property type="project" value="InterPro"/>
</dbReference>
<dbReference type="SUPFAM" id="SSF48264">
    <property type="entry name" value="Cytochrome P450"/>
    <property type="match status" value="1"/>
</dbReference>
<evidence type="ECO:0000256" key="8">
    <source>
        <dbReference type="SAM" id="Phobius"/>
    </source>
</evidence>
<dbReference type="PRINTS" id="PR00463">
    <property type="entry name" value="EP450I"/>
</dbReference>
<dbReference type="InterPro" id="IPR002401">
    <property type="entry name" value="Cyt_P450_E_grp-I"/>
</dbReference>
<comment type="caution">
    <text evidence="9">The sequence shown here is derived from an EMBL/GenBank/DDBJ whole genome shotgun (WGS) entry which is preliminary data.</text>
</comment>
<dbReference type="CDD" id="cd11062">
    <property type="entry name" value="CYP58-like"/>
    <property type="match status" value="1"/>
</dbReference>
<keyword evidence="4 7" id="KW-0560">Oxidoreductase</keyword>
<dbReference type="EMBL" id="LHQR01000047">
    <property type="protein sequence ID" value="KXG50452.1"/>
    <property type="molecule type" value="Genomic_DNA"/>
</dbReference>